<comment type="function">
    <text evidence="1 11">Catalyzes the 6-electron oxidation of protoporphyrinogen-IX to form protoporphyrin-IX.</text>
</comment>
<dbReference type="SUPFAM" id="SSF54373">
    <property type="entry name" value="FAD-linked reductases, C-terminal domain"/>
    <property type="match status" value="1"/>
</dbReference>
<comment type="caution">
    <text evidence="13">The sequence shown here is derived from an EMBL/GenBank/DDBJ whole genome shotgun (WGS) entry which is preliminary data.</text>
</comment>
<dbReference type="InterPro" id="IPR004572">
    <property type="entry name" value="Protoporphyrinogen_oxidase"/>
</dbReference>
<accession>A0AAD5YB60</accession>
<dbReference type="SUPFAM" id="SSF51905">
    <property type="entry name" value="FAD/NAD(P)-binding domain"/>
    <property type="match status" value="1"/>
</dbReference>
<evidence type="ECO:0000256" key="5">
    <source>
        <dbReference type="ARBA" id="ARBA00022630"/>
    </source>
</evidence>
<dbReference type="PANTHER" id="PTHR42923">
    <property type="entry name" value="PROTOPORPHYRINOGEN OXIDASE"/>
    <property type="match status" value="1"/>
</dbReference>
<protein>
    <recommendedName>
        <fullName evidence="4 11">Protoporphyrinogen oxidase</fullName>
        <ecNumber evidence="4 11">1.3.3.4</ecNumber>
    </recommendedName>
</protein>
<dbReference type="GO" id="GO:0004729">
    <property type="term" value="F:oxygen-dependent protoporphyrinogen oxidase activity"/>
    <property type="evidence" value="ECO:0007669"/>
    <property type="project" value="UniProtKB-UniRule"/>
</dbReference>
<feature type="domain" description="Amine oxidase" evidence="12">
    <location>
        <begin position="10"/>
        <end position="470"/>
    </location>
</feature>
<evidence type="ECO:0000256" key="1">
    <source>
        <dbReference type="ARBA" id="ARBA00002600"/>
    </source>
</evidence>
<comment type="subcellular location">
    <subcellularLocation>
        <location evidence="11">Mitochondrion inner membrane</location>
    </subcellularLocation>
</comment>
<dbReference type="InterPro" id="IPR050464">
    <property type="entry name" value="Zeta_carotene_desat/Oxidored"/>
</dbReference>
<keyword evidence="6 11" id="KW-0274">FAD</keyword>
<evidence type="ECO:0000256" key="4">
    <source>
        <dbReference type="ARBA" id="ARBA00012867"/>
    </source>
</evidence>
<keyword evidence="9 11" id="KW-0627">Porphyrin biosynthesis</keyword>
<dbReference type="InterPro" id="IPR036188">
    <property type="entry name" value="FAD/NAD-bd_sf"/>
</dbReference>
<comment type="catalytic activity">
    <reaction evidence="10 11">
        <text>protoporphyrinogen IX + 3 O2 = protoporphyrin IX + 3 H2O2</text>
        <dbReference type="Rhea" id="RHEA:25576"/>
        <dbReference type="ChEBI" id="CHEBI:15379"/>
        <dbReference type="ChEBI" id="CHEBI:16240"/>
        <dbReference type="ChEBI" id="CHEBI:57306"/>
        <dbReference type="ChEBI" id="CHEBI:57307"/>
        <dbReference type="EC" id="1.3.3.4"/>
    </reaction>
</comment>
<keyword evidence="8 11" id="KW-0350">Heme biosynthesis</keyword>
<evidence type="ECO:0000256" key="9">
    <source>
        <dbReference type="ARBA" id="ARBA00023244"/>
    </source>
</evidence>
<dbReference type="EC" id="1.3.3.4" evidence="4 11"/>
<evidence type="ECO:0000256" key="7">
    <source>
        <dbReference type="ARBA" id="ARBA00023002"/>
    </source>
</evidence>
<dbReference type="PANTHER" id="PTHR42923:SF3">
    <property type="entry name" value="PROTOPORPHYRINOGEN OXIDASE"/>
    <property type="match status" value="1"/>
</dbReference>
<proteinExistence type="inferred from homology"/>
<dbReference type="Gene3D" id="3.50.50.60">
    <property type="entry name" value="FAD/NAD(P)-binding domain"/>
    <property type="match status" value="1"/>
</dbReference>
<keyword evidence="5 11" id="KW-0285">Flavoprotein</keyword>
<evidence type="ECO:0000313" key="14">
    <source>
        <dbReference type="Proteomes" id="UP001210925"/>
    </source>
</evidence>
<keyword evidence="14" id="KW-1185">Reference proteome</keyword>
<gene>
    <name evidence="13" type="ORF">HK103_003949</name>
</gene>
<comment type="pathway">
    <text evidence="2 11">Porphyrin-containing compound metabolism; protoporphyrin-IX biosynthesis; protoporphyrin-IX from protoporphyrinogen-IX: step 1/1.</text>
</comment>
<dbReference type="GO" id="GO:0006782">
    <property type="term" value="P:protoporphyrinogen IX biosynthetic process"/>
    <property type="evidence" value="ECO:0007669"/>
    <property type="project" value="UniProtKB-UniRule"/>
</dbReference>
<evidence type="ECO:0000256" key="11">
    <source>
        <dbReference type="RuleBase" id="RU367069"/>
    </source>
</evidence>
<dbReference type="GO" id="GO:0005743">
    <property type="term" value="C:mitochondrial inner membrane"/>
    <property type="evidence" value="ECO:0007669"/>
    <property type="project" value="UniProtKB-SubCell"/>
</dbReference>
<keyword evidence="7 11" id="KW-0560">Oxidoreductase</keyword>
<evidence type="ECO:0000256" key="6">
    <source>
        <dbReference type="ARBA" id="ARBA00022827"/>
    </source>
</evidence>
<dbReference type="AlphaFoldDB" id="A0AAD5YB60"/>
<evidence type="ECO:0000259" key="12">
    <source>
        <dbReference type="Pfam" id="PF01593"/>
    </source>
</evidence>
<evidence type="ECO:0000313" key="13">
    <source>
        <dbReference type="EMBL" id="KAJ3262106.1"/>
    </source>
</evidence>
<reference evidence="13" key="1">
    <citation type="submission" date="2020-05" db="EMBL/GenBank/DDBJ databases">
        <title>Phylogenomic resolution of chytrid fungi.</title>
        <authorList>
            <person name="Stajich J.E."/>
            <person name="Amses K."/>
            <person name="Simmons R."/>
            <person name="Seto K."/>
            <person name="Myers J."/>
            <person name="Bonds A."/>
            <person name="Quandt C.A."/>
            <person name="Barry K."/>
            <person name="Liu P."/>
            <person name="Grigoriev I."/>
            <person name="Longcore J.E."/>
            <person name="James T.Y."/>
        </authorList>
    </citation>
    <scope>NUCLEOTIDE SEQUENCE</scope>
    <source>
        <strain evidence="13">PLAUS21</strain>
    </source>
</reference>
<sequence length="473" mass="51862">MKVVVLGGGISGLSAAYFLAQRKANVTLITGNKLGGWIQTIRRNNEFIETGPRSLRPVGDAAYVTLEMIHQLGLEKEILGIPASSPAAQNRFVYYDGVMNNLSSNPVAMLTSNQPILKGFIPALLTEALKPKSTAMDESIHSFVSRRLGSFIADNMVSAVIHGIYAGDTKKLSIRSTMNFLYNLEKQYGSITKGIIASMFTKKREPYRSTNPETQQFIERIKQFKIYSFKKGMNVLTDALESKLKSMGVQIVPEKCIDVQFSASSIKIQTESRLIESDKVICAIPSRELAKVVSDSTLKEKLDSIGSVTVGVVNLVYKGDVLKAKGFGFLVPQSEAGKLDIIGVVYDSCAFPEHSLGQEKTTRMTVMMGGHAFESKFGNPDLVKKEDLLAIAKQSVEQVLGISSGSLLDSFVSIQKNCIPQYYVGHEDRVQDIHNHLKKLSNDRFVVTGASFNGVSVNDCIYNSRSAATKMSQ</sequence>
<organism evidence="13 14">
    <name type="scientific">Boothiomyces macroporosus</name>
    <dbReference type="NCBI Taxonomy" id="261099"/>
    <lineage>
        <taxon>Eukaryota</taxon>
        <taxon>Fungi</taxon>
        <taxon>Fungi incertae sedis</taxon>
        <taxon>Chytridiomycota</taxon>
        <taxon>Chytridiomycota incertae sedis</taxon>
        <taxon>Chytridiomycetes</taxon>
        <taxon>Rhizophydiales</taxon>
        <taxon>Terramycetaceae</taxon>
        <taxon>Boothiomyces</taxon>
    </lineage>
</organism>
<dbReference type="Proteomes" id="UP001210925">
    <property type="component" value="Unassembled WGS sequence"/>
</dbReference>
<comment type="similarity">
    <text evidence="3 11">Belongs to the protoporphyrinogen/coproporphyrinogen oxidase family. Protoporphyrinogen oxidase subfamily.</text>
</comment>
<comment type="cofactor">
    <cofactor evidence="11">
        <name>FAD</name>
        <dbReference type="ChEBI" id="CHEBI:57692"/>
    </cofactor>
    <text evidence="11">Binds 1 FAD per subunit.</text>
</comment>
<evidence type="ECO:0000256" key="10">
    <source>
        <dbReference type="ARBA" id="ARBA00047554"/>
    </source>
</evidence>
<evidence type="ECO:0000256" key="2">
    <source>
        <dbReference type="ARBA" id="ARBA00005073"/>
    </source>
</evidence>
<evidence type="ECO:0000256" key="8">
    <source>
        <dbReference type="ARBA" id="ARBA00023133"/>
    </source>
</evidence>
<evidence type="ECO:0000256" key="3">
    <source>
        <dbReference type="ARBA" id="ARBA00010551"/>
    </source>
</evidence>
<dbReference type="InterPro" id="IPR002937">
    <property type="entry name" value="Amino_oxidase"/>
</dbReference>
<name>A0AAD5YB60_9FUNG</name>
<dbReference type="Pfam" id="PF01593">
    <property type="entry name" value="Amino_oxidase"/>
    <property type="match status" value="1"/>
</dbReference>
<dbReference type="EMBL" id="JADGKB010000003">
    <property type="protein sequence ID" value="KAJ3262106.1"/>
    <property type="molecule type" value="Genomic_DNA"/>
</dbReference>
<dbReference type="NCBIfam" id="TIGR00562">
    <property type="entry name" value="proto_IX_ox"/>
    <property type="match status" value="1"/>
</dbReference>